<proteinExistence type="inferred from homology"/>
<feature type="transmembrane region" description="Helical" evidence="11">
    <location>
        <begin position="20"/>
        <end position="49"/>
    </location>
</feature>
<reference evidence="13" key="1">
    <citation type="thesis" date="2020" institute="ProQuest LLC" country="789 East Eisenhower Parkway, Ann Arbor, MI, USA">
        <title>Comparative Genomics and Chromosome Evolution.</title>
        <authorList>
            <person name="Mudd A.B."/>
        </authorList>
    </citation>
    <scope>NUCLEOTIDE SEQUENCE</scope>
    <source>
        <strain evidence="13">HN-11 Male</strain>
        <tissue evidence="13">Kidney and liver</tissue>
    </source>
</reference>
<comment type="caution">
    <text evidence="13">The sequence shown here is derived from an EMBL/GenBank/DDBJ whole genome shotgun (WGS) entry which is preliminary data.</text>
</comment>
<evidence type="ECO:0000256" key="4">
    <source>
        <dbReference type="ARBA" id="ARBA00022725"/>
    </source>
</evidence>
<dbReference type="Proteomes" id="UP000770717">
    <property type="component" value="Unassembled WGS sequence"/>
</dbReference>
<keyword evidence="4 11" id="KW-0552">Olfaction</keyword>
<dbReference type="CDD" id="cd13954">
    <property type="entry name" value="7tmA_OR"/>
    <property type="match status" value="1"/>
</dbReference>
<organism evidence="13 14">
    <name type="scientific">Eleutherodactylus coqui</name>
    <name type="common">Puerto Rican coqui</name>
    <dbReference type="NCBI Taxonomy" id="57060"/>
    <lineage>
        <taxon>Eukaryota</taxon>
        <taxon>Metazoa</taxon>
        <taxon>Chordata</taxon>
        <taxon>Craniata</taxon>
        <taxon>Vertebrata</taxon>
        <taxon>Euteleostomi</taxon>
        <taxon>Amphibia</taxon>
        <taxon>Batrachia</taxon>
        <taxon>Anura</taxon>
        <taxon>Neobatrachia</taxon>
        <taxon>Hyloidea</taxon>
        <taxon>Eleutherodactylidae</taxon>
        <taxon>Eleutherodactylinae</taxon>
        <taxon>Eleutherodactylus</taxon>
        <taxon>Eleutherodactylus</taxon>
    </lineage>
</organism>
<dbReference type="GO" id="GO:0004984">
    <property type="term" value="F:olfactory receptor activity"/>
    <property type="evidence" value="ECO:0007669"/>
    <property type="project" value="InterPro"/>
</dbReference>
<feature type="transmembrane region" description="Helical" evidence="11">
    <location>
        <begin position="270"/>
        <end position="290"/>
    </location>
</feature>
<dbReference type="PRINTS" id="PR00245">
    <property type="entry name" value="OLFACTORYR"/>
</dbReference>
<evidence type="ECO:0000256" key="2">
    <source>
        <dbReference type="ARBA" id="ARBA00022475"/>
    </source>
</evidence>
<evidence type="ECO:0000313" key="13">
    <source>
        <dbReference type="EMBL" id="KAG9467756.1"/>
    </source>
</evidence>
<sequence>MKNQTLLSALYLMGISDLPSLQLLLFLLIFHVYFFTLIINLLIIFLVILDPRLHSPMYFFLGNLACLDMGCSSLTTPRLLFDLSTNSKMISLSACMSQVFFFIFFATCEILLLAVMSYDRYIAICRPLHYIQIMEWKTCVHLATGVWTLAMAYSLIHTVFTQRLTFCNSNIVQSFFCDVSKLLQISCSDTFVNLLSIFILGGLLGLSSLLMTFIPYITVFSTVLKIKVKEKRWKAFSTCSSHLTVVFIFYGALVFNYFRPTTSYYHTADRVVSVFYTLVTPLVNPLVYSLRNQELKAALLRLFKTYDIC</sequence>
<dbReference type="AlphaFoldDB" id="A0A8J6EER7"/>
<dbReference type="PANTHER" id="PTHR26452">
    <property type="entry name" value="OLFACTORY RECEPTOR"/>
    <property type="match status" value="1"/>
</dbReference>
<feature type="transmembrane region" description="Helical" evidence="11">
    <location>
        <begin position="58"/>
        <end position="79"/>
    </location>
</feature>
<dbReference type="EMBL" id="WNTK01001219">
    <property type="protein sequence ID" value="KAG9467756.1"/>
    <property type="molecule type" value="Genomic_DNA"/>
</dbReference>
<dbReference type="InterPro" id="IPR000276">
    <property type="entry name" value="GPCR_Rhodpsn"/>
</dbReference>
<dbReference type="FunFam" id="1.20.1070.10:FF:000015">
    <property type="entry name" value="Olfactory receptor"/>
    <property type="match status" value="1"/>
</dbReference>
<evidence type="ECO:0000256" key="9">
    <source>
        <dbReference type="ARBA" id="ARBA00023224"/>
    </source>
</evidence>
<dbReference type="Gene3D" id="1.20.1070.10">
    <property type="entry name" value="Rhodopsin 7-helix transmembrane proteins"/>
    <property type="match status" value="1"/>
</dbReference>
<dbReference type="Pfam" id="PF13853">
    <property type="entry name" value="7tm_4"/>
    <property type="match status" value="1"/>
</dbReference>
<evidence type="ECO:0000313" key="14">
    <source>
        <dbReference type="Proteomes" id="UP000770717"/>
    </source>
</evidence>
<evidence type="ECO:0000256" key="10">
    <source>
        <dbReference type="RuleBase" id="RU000688"/>
    </source>
</evidence>
<feature type="transmembrane region" description="Helical" evidence="11">
    <location>
        <begin position="191"/>
        <end position="214"/>
    </location>
</feature>
<comment type="subcellular location">
    <subcellularLocation>
        <location evidence="1 11">Cell membrane</location>
        <topology evidence="1 11">Multi-pass membrane protein</topology>
    </subcellularLocation>
</comment>
<dbReference type="InterPro" id="IPR050516">
    <property type="entry name" value="Olfactory_GPCR"/>
</dbReference>
<keyword evidence="2 11" id="KW-1003">Cell membrane</keyword>
<keyword evidence="9 10" id="KW-0807">Transducer</keyword>
<dbReference type="InterPro" id="IPR000725">
    <property type="entry name" value="Olfact_rcpt"/>
</dbReference>
<keyword evidence="5 11" id="KW-1133">Transmembrane helix</keyword>
<keyword evidence="14" id="KW-1185">Reference proteome</keyword>
<dbReference type="SUPFAM" id="SSF81321">
    <property type="entry name" value="Family A G protein-coupled receptor-like"/>
    <property type="match status" value="1"/>
</dbReference>
<keyword evidence="3 10" id="KW-0812">Transmembrane</keyword>
<evidence type="ECO:0000256" key="3">
    <source>
        <dbReference type="ARBA" id="ARBA00022692"/>
    </source>
</evidence>
<dbReference type="PROSITE" id="PS50262">
    <property type="entry name" value="G_PROTEIN_RECEP_F1_2"/>
    <property type="match status" value="1"/>
</dbReference>
<dbReference type="PRINTS" id="PR00237">
    <property type="entry name" value="GPCRRHODOPSN"/>
</dbReference>
<keyword evidence="6 10" id="KW-0297">G-protein coupled receptor</keyword>
<name>A0A8J6EER7_ELECQ</name>
<dbReference type="OrthoDB" id="6147321at2759"/>
<feature type="transmembrane region" description="Helical" evidence="11">
    <location>
        <begin position="235"/>
        <end position="258"/>
    </location>
</feature>
<dbReference type="GO" id="GO:0004930">
    <property type="term" value="F:G protein-coupled receptor activity"/>
    <property type="evidence" value="ECO:0007669"/>
    <property type="project" value="UniProtKB-KW"/>
</dbReference>
<dbReference type="GO" id="GO:0005886">
    <property type="term" value="C:plasma membrane"/>
    <property type="evidence" value="ECO:0007669"/>
    <property type="project" value="UniProtKB-SubCell"/>
</dbReference>
<evidence type="ECO:0000256" key="6">
    <source>
        <dbReference type="ARBA" id="ARBA00023040"/>
    </source>
</evidence>
<evidence type="ECO:0000259" key="12">
    <source>
        <dbReference type="PROSITE" id="PS50262"/>
    </source>
</evidence>
<dbReference type="PROSITE" id="PS00237">
    <property type="entry name" value="G_PROTEIN_RECEP_F1_1"/>
    <property type="match status" value="1"/>
</dbReference>
<protein>
    <recommendedName>
        <fullName evidence="11">Olfactory receptor</fullName>
    </recommendedName>
</protein>
<keyword evidence="7 11" id="KW-0472">Membrane</keyword>
<feature type="domain" description="G-protein coupled receptors family 1 profile" evidence="12">
    <location>
        <begin position="39"/>
        <end position="288"/>
    </location>
</feature>
<keyword evidence="8 10" id="KW-0675">Receptor</keyword>
<evidence type="ECO:0000256" key="8">
    <source>
        <dbReference type="ARBA" id="ARBA00023170"/>
    </source>
</evidence>
<dbReference type="InterPro" id="IPR017452">
    <property type="entry name" value="GPCR_Rhodpsn_7TM"/>
</dbReference>
<keyword evidence="11" id="KW-0716">Sensory transduction</keyword>
<evidence type="ECO:0000256" key="7">
    <source>
        <dbReference type="ARBA" id="ARBA00023136"/>
    </source>
</evidence>
<evidence type="ECO:0000256" key="11">
    <source>
        <dbReference type="RuleBase" id="RU363047"/>
    </source>
</evidence>
<evidence type="ECO:0000256" key="5">
    <source>
        <dbReference type="ARBA" id="ARBA00022989"/>
    </source>
</evidence>
<feature type="transmembrane region" description="Helical" evidence="11">
    <location>
        <begin position="99"/>
        <end position="118"/>
    </location>
</feature>
<comment type="similarity">
    <text evidence="10">Belongs to the G-protein coupled receptor 1 family.</text>
</comment>
<evidence type="ECO:0000256" key="1">
    <source>
        <dbReference type="ARBA" id="ARBA00004651"/>
    </source>
</evidence>
<feature type="transmembrane region" description="Helical" evidence="11">
    <location>
        <begin position="139"/>
        <end position="160"/>
    </location>
</feature>
<accession>A0A8J6EER7</accession>
<gene>
    <name evidence="13" type="ORF">GDO78_014373</name>
</gene>